<comment type="caution">
    <text evidence="2">The sequence shown here is derived from an EMBL/GenBank/DDBJ whole genome shotgun (WGS) entry which is preliminary data.</text>
</comment>
<name>A0ABP8FCE7_9BACT</name>
<dbReference type="Pfam" id="PF13749">
    <property type="entry name" value="HATPase_c_4"/>
    <property type="match status" value="1"/>
</dbReference>
<proteinExistence type="predicted"/>
<dbReference type="Gene3D" id="3.30.565.60">
    <property type="match status" value="1"/>
</dbReference>
<gene>
    <name evidence="2" type="ORF">GCM10023143_01010</name>
</gene>
<protein>
    <recommendedName>
        <fullName evidence="1">Schlafen AlbA-2 domain-containing protein</fullName>
    </recommendedName>
</protein>
<dbReference type="PANTHER" id="PTHR30595">
    <property type="entry name" value="GLPR-RELATED TRANSCRIPTIONAL REPRESSOR"/>
    <property type="match status" value="1"/>
</dbReference>
<dbReference type="InterPro" id="IPR007421">
    <property type="entry name" value="Schlafen_AlbA_2_dom"/>
</dbReference>
<evidence type="ECO:0000313" key="2">
    <source>
        <dbReference type="EMBL" id="GAA4300250.1"/>
    </source>
</evidence>
<evidence type="ECO:0000259" key="1">
    <source>
        <dbReference type="Pfam" id="PF04326"/>
    </source>
</evidence>
<dbReference type="Pfam" id="PF04326">
    <property type="entry name" value="SLFN_AlbA_2"/>
    <property type="match status" value="1"/>
</dbReference>
<dbReference type="Gene3D" id="3.30.950.30">
    <property type="entry name" value="Schlafen, AAA domain"/>
    <property type="match status" value="1"/>
</dbReference>
<organism evidence="2 3">
    <name type="scientific">Compostibacter hankyongensis</name>
    <dbReference type="NCBI Taxonomy" id="1007089"/>
    <lineage>
        <taxon>Bacteria</taxon>
        <taxon>Pseudomonadati</taxon>
        <taxon>Bacteroidota</taxon>
        <taxon>Chitinophagia</taxon>
        <taxon>Chitinophagales</taxon>
        <taxon>Chitinophagaceae</taxon>
        <taxon>Compostibacter</taxon>
    </lineage>
</organism>
<evidence type="ECO:0000313" key="3">
    <source>
        <dbReference type="Proteomes" id="UP001501207"/>
    </source>
</evidence>
<accession>A0ABP8FCE7</accession>
<dbReference type="InterPro" id="IPR038461">
    <property type="entry name" value="Schlafen_AlbA_2_dom_sf"/>
</dbReference>
<dbReference type="InterPro" id="IPR038475">
    <property type="entry name" value="RecG_C_sf"/>
</dbReference>
<reference evidence="3" key="1">
    <citation type="journal article" date="2019" name="Int. J. Syst. Evol. Microbiol.">
        <title>The Global Catalogue of Microorganisms (GCM) 10K type strain sequencing project: providing services to taxonomists for standard genome sequencing and annotation.</title>
        <authorList>
            <consortium name="The Broad Institute Genomics Platform"/>
            <consortium name="The Broad Institute Genome Sequencing Center for Infectious Disease"/>
            <person name="Wu L."/>
            <person name="Ma J."/>
        </authorList>
    </citation>
    <scope>NUCLEOTIDE SEQUENCE [LARGE SCALE GENOMIC DNA]</scope>
    <source>
        <strain evidence="3">JCM 17664</strain>
    </source>
</reference>
<sequence length="557" mass="64189">MTRGQLIQRLNELRSLPAETEVIEFKEAKNNFHFDKLGKYFSALSNEANLKGKAEAWLIFGIENKDHRIVGSRYRHGDRSGLDSLKGEIAEKTTNRITFIEIYELNLPEGRVIMFQIPAAPRGFPIAWAGHYHGRDGEELSPLNLEEIERIREQATRIDWSAATCEGATIEDLHPEAIRVAREKFKVKNQRLATEMDDWDDLTFLSKAKIIIGNRITRTAIILLGKPESEYFINPAVARITWLLKDKENHEKDYQHFTCPFLLAVDGVFGKIRNLKYRYIKEDTLFPEEVDQFDPFTIREALSNCIAHQDYSCGGRVNVVEREDGYLTFTNLGEFLPGSIETVIESEEPPAYYRNSFLVNAMVNLNMIDTVGSGIKRMFRLQREKFFPMPDYDISGGKVKATLTGKVLDIDFARVLARNPGLSFFEILMLDKVQKKKELSDHEISYLKDRQLIEGRKPNFHISFSIAEKTGRKAEYIRNRGLKDQHYKDLILEFIGQYGAATKAEIDKLILDLLPNVLSPKQQENKVRNLVYSMSKRDKTIVNEGTRRKPVWRMSQP</sequence>
<dbReference type="Proteomes" id="UP001501207">
    <property type="component" value="Unassembled WGS sequence"/>
</dbReference>
<dbReference type="EMBL" id="BAABFN010000001">
    <property type="protein sequence ID" value="GAA4300250.1"/>
    <property type="molecule type" value="Genomic_DNA"/>
</dbReference>
<feature type="domain" description="Schlafen AlbA-2" evidence="1">
    <location>
        <begin position="19"/>
        <end position="142"/>
    </location>
</feature>
<keyword evidence="3" id="KW-1185">Reference proteome</keyword>
<dbReference type="PANTHER" id="PTHR30595:SF6">
    <property type="entry name" value="SCHLAFEN ALBA-2 DOMAIN-CONTAINING PROTEIN"/>
    <property type="match status" value="1"/>
</dbReference>